<dbReference type="AlphaFoldDB" id="A4A283"/>
<accession>A4A283</accession>
<keyword evidence="2" id="KW-0645">Protease</keyword>
<dbReference type="SUPFAM" id="SSF50156">
    <property type="entry name" value="PDZ domain-like"/>
    <property type="match status" value="1"/>
</dbReference>
<dbReference type="SMART" id="SM00228">
    <property type="entry name" value="PDZ"/>
    <property type="match status" value="1"/>
</dbReference>
<dbReference type="Proteomes" id="UP000004358">
    <property type="component" value="Unassembled WGS sequence"/>
</dbReference>
<dbReference type="Pfam" id="PF13180">
    <property type="entry name" value="PDZ_2"/>
    <property type="match status" value="1"/>
</dbReference>
<keyword evidence="2" id="KW-0378">Hydrolase</keyword>
<dbReference type="InterPro" id="IPR032675">
    <property type="entry name" value="LRR_dom_sf"/>
</dbReference>
<dbReference type="Gene3D" id="3.80.10.10">
    <property type="entry name" value="Ribonuclease Inhibitor"/>
    <property type="match status" value="1"/>
</dbReference>
<evidence type="ECO:0000313" key="3">
    <source>
        <dbReference type="Proteomes" id="UP000004358"/>
    </source>
</evidence>
<feature type="domain" description="PDZ" evidence="1">
    <location>
        <begin position="332"/>
        <end position="403"/>
    </location>
</feature>
<protein>
    <submittedName>
        <fullName evidence="2">Probable serine protease HtrA</fullName>
    </submittedName>
</protein>
<dbReference type="HOGENOM" id="CLU_646662_0_0_0"/>
<name>A4A283_9BACT</name>
<dbReference type="EMBL" id="AANZ01000042">
    <property type="protein sequence ID" value="EAQ77115.1"/>
    <property type="molecule type" value="Genomic_DNA"/>
</dbReference>
<dbReference type="eggNOG" id="COG0265">
    <property type="taxonomic scope" value="Bacteria"/>
</dbReference>
<proteinExistence type="predicted"/>
<evidence type="ECO:0000313" key="2">
    <source>
        <dbReference type="EMBL" id="EAQ77115.1"/>
    </source>
</evidence>
<dbReference type="GO" id="GO:0008233">
    <property type="term" value="F:peptidase activity"/>
    <property type="evidence" value="ECO:0007669"/>
    <property type="project" value="UniProtKB-KW"/>
</dbReference>
<organism evidence="2 3">
    <name type="scientific">Blastopirellula marina DSM 3645</name>
    <dbReference type="NCBI Taxonomy" id="314230"/>
    <lineage>
        <taxon>Bacteria</taxon>
        <taxon>Pseudomonadati</taxon>
        <taxon>Planctomycetota</taxon>
        <taxon>Planctomycetia</taxon>
        <taxon>Pirellulales</taxon>
        <taxon>Pirellulaceae</taxon>
        <taxon>Blastopirellula</taxon>
    </lineage>
</organism>
<dbReference type="STRING" id="314230.DSM3645_15880"/>
<dbReference type="InterPro" id="IPR001478">
    <property type="entry name" value="PDZ"/>
</dbReference>
<dbReference type="SUPFAM" id="SSF52047">
    <property type="entry name" value="RNI-like"/>
    <property type="match status" value="1"/>
</dbReference>
<dbReference type="GO" id="GO:0006508">
    <property type="term" value="P:proteolysis"/>
    <property type="evidence" value="ECO:0007669"/>
    <property type="project" value="UniProtKB-KW"/>
</dbReference>
<gene>
    <name evidence="2" type="ORF">DSM3645_15880</name>
</gene>
<sequence>MKIEGEYERPPSKMPLTKERPLRPSLLCIPLAFLIFCSGDIFAQPPAESAVDEANVGDEPPAAAAMSADEIRRLIVKLDSERFLIREDATEKLSHAGPEAIDELTAAVASGSLEKSIRCIHILKQYTLGSDIEAEIAATERLELISAAGHDRVSQYAQEMLNRVAALQEERSRRVLRSLGVKFSEYLPANGFIDSSRGPSVTIDDSFQGTAKELYYLRQLRFIEDVQLSGEKITPEFLKQIASMDNVRLLTIKDAPKIDDVALQELKPLLPRLENVRLYYLPIDDEVIPMFAQMQRLIKAELFGTELSDKGKEELFAQFGQDQRRMDIRNGAFLGVQGSTISESPCTVEDVPREGSAFAAGVRKDDVIQAVDGQKVAHFTALTDILRDKKVGDKVQMKILRDDQPIELTVTLGKWPMRPEYSNR</sequence>
<evidence type="ECO:0000259" key="1">
    <source>
        <dbReference type="SMART" id="SM00228"/>
    </source>
</evidence>
<comment type="caution">
    <text evidence="2">The sequence shown here is derived from an EMBL/GenBank/DDBJ whole genome shotgun (WGS) entry which is preliminary data.</text>
</comment>
<reference evidence="2 3" key="1">
    <citation type="submission" date="2006-02" db="EMBL/GenBank/DDBJ databases">
        <authorList>
            <person name="Amann R."/>
            <person name="Ferriera S."/>
            <person name="Johnson J."/>
            <person name="Kravitz S."/>
            <person name="Halpern A."/>
            <person name="Remington K."/>
            <person name="Beeson K."/>
            <person name="Tran B."/>
            <person name="Rogers Y.-H."/>
            <person name="Friedman R."/>
            <person name="Venter J.C."/>
        </authorList>
    </citation>
    <scope>NUCLEOTIDE SEQUENCE [LARGE SCALE GENOMIC DNA]</scope>
    <source>
        <strain evidence="2 3">DSM 3645</strain>
    </source>
</reference>
<dbReference type="InterPro" id="IPR036034">
    <property type="entry name" value="PDZ_sf"/>
</dbReference>
<dbReference type="Gene3D" id="2.30.42.10">
    <property type="match status" value="1"/>
</dbReference>